<dbReference type="Pfam" id="PF00583">
    <property type="entry name" value="Acetyltransf_1"/>
    <property type="match status" value="1"/>
</dbReference>
<dbReference type="SUPFAM" id="SSF55729">
    <property type="entry name" value="Acyl-CoA N-acyltransferases (Nat)"/>
    <property type="match status" value="1"/>
</dbReference>
<dbReference type="InterPro" id="IPR000182">
    <property type="entry name" value="GNAT_dom"/>
</dbReference>
<proteinExistence type="predicted"/>
<dbReference type="InterPro" id="IPR016181">
    <property type="entry name" value="Acyl_CoA_acyltransferase"/>
</dbReference>
<feature type="domain" description="N-acetyltransferase" evidence="1">
    <location>
        <begin position="1"/>
        <end position="133"/>
    </location>
</feature>
<protein>
    <submittedName>
        <fullName evidence="2">GNAT family N-acetyltransferase</fullName>
    </submittedName>
</protein>
<dbReference type="GO" id="GO:0016747">
    <property type="term" value="F:acyltransferase activity, transferring groups other than amino-acyl groups"/>
    <property type="evidence" value="ECO:0007669"/>
    <property type="project" value="InterPro"/>
</dbReference>
<evidence type="ECO:0000313" key="3">
    <source>
        <dbReference type="Proteomes" id="UP001142078"/>
    </source>
</evidence>
<dbReference type="Gene3D" id="3.40.630.30">
    <property type="match status" value="1"/>
</dbReference>
<dbReference type="Proteomes" id="UP001142078">
    <property type="component" value="Unassembled WGS sequence"/>
</dbReference>
<dbReference type="EMBL" id="JANJZL010000001">
    <property type="protein sequence ID" value="MCR2043037.1"/>
    <property type="molecule type" value="Genomic_DNA"/>
</dbReference>
<dbReference type="OrthoDB" id="9787920at2"/>
<reference evidence="2" key="1">
    <citation type="submission" date="2022-07" db="EMBL/GenBank/DDBJ databases">
        <title>Enhanced cultured diversity of the mouse gut microbiota enables custom-made synthetic communities.</title>
        <authorList>
            <person name="Afrizal A."/>
        </authorList>
    </citation>
    <scope>NUCLEOTIDE SEQUENCE</scope>
    <source>
        <strain evidence="2">DSM 29482</strain>
    </source>
</reference>
<comment type="caution">
    <text evidence="2">The sequence shown here is derived from an EMBL/GenBank/DDBJ whole genome shotgun (WGS) entry which is preliminary data.</text>
</comment>
<sequence>MEKIKSCSEEKANYIHRRLQEYNSRYITDCEDLSYCIENENGECIAGIVASRDMDCITVDYLFVDDTYRKNSYGSKLLTYLEAQAICLNAKRIILNTFEFQAPAFYKKNGCQLFGKIEPCFSNYGQYFFKKEL</sequence>
<evidence type="ECO:0000259" key="1">
    <source>
        <dbReference type="PROSITE" id="PS51186"/>
    </source>
</evidence>
<organism evidence="2 3">
    <name type="scientific">Anaerosalibacter massiliensis</name>
    <dbReference type="NCBI Taxonomy" id="1347392"/>
    <lineage>
        <taxon>Bacteria</taxon>
        <taxon>Bacillati</taxon>
        <taxon>Bacillota</taxon>
        <taxon>Tissierellia</taxon>
        <taxon>Tissierellales</taxon>
        <taxon>Sporanaerobacteraceae</taxon>
        <taxon>Anaerosalibacter</taxon>
    </lineage>
</organism>
<dbReference type="CDD" id="cd04301">
    <property type="entry name" value="NAT_SF"/>
    <property type="match status" value="1"/>
</dbReference>
<dbReference type="RefSeq" id="WP_042681225.1">
    <property type="nucleotide sequence ID" value="NZ_CABKTM010000043.1"/>
</dbReference>
<dbReference type="AlphaFoldDB" id="A0A9X2S5X5"/>
<evidence type="ECO:0000313" key="2">
    <source>
        <dbReference type="EMBL" id="MCR2043037.1"/>
    </source>
</evidence>
<dbReference type="PROSITE" id="PS51186">
    <property type="entry name" value="GNAT"/>
    <property type="match status" value="1"/>
</dbReference>
<name>A0A9X2S5X5_9FIRM</name>
<accession>A0A9X2S5X5</accession>
<keyword evidence="3" id="KW-1185">Reference proteome</keyword>
<gene>
    <name evidence="2" type="ORF">NSA23_02780</name>
</gene>